<accession>A0AAD2CLA3</accession>
<keyword evidence="2" id="KW-1185">Reference proteome</keyword>
<dbReference type="AlphaFoldDB" id="A0AAD2CLA3"/>
<reference evidence="1" key="1">
    <citation type="submission" date="2023-08" db="EMBL/GenBank/DDBJ databases">
        <authorList>
            <person name="Audoor S."/>
            <person name="Bilcke G."/>
        </authorList>
    </citation>
    <scope>NUCLEOTIDE SEQUENCE</scope>
</reference>
<name>A0AAD2CLA3_9STRA</name>
<organism evidence="1 2">
    <name type="scientific">Cylindrotheca closterium</name>
    <dbReference type="NCBI Taxonomy" id="2856"/>
    <lineage>
        <taxon>Eukaryota</taxon>
        <taxon>Sar</taxon>
        <taxon>Stramenopiles</taxon>
        <taxon>Ochrophyta</taxon>
        <taxon>Bacillariophyta</taxon>
        <taxon>Bacillariophyceae</taxon>
        <taxon>Bacillariophycidae</taxon>
        <taxon>Bacillariales</taxon>
        <taxon>Bacillariaceae</taxon>
        <taxon>Cylindrotheca</taxon>
    </lineage>
</organism>
<gene>
    <name evidence="1" type="ORF">CYCCA115_LOCUS5964</name>
</gene>
<dbReference type="Proteomes" id="UP001295423">
    <property type="component" value="Unassembled WGS sequence"/>
</dbReference>
<proteinExistence type="predicted"/>
<evidence type="ECO:0000313" key="2">
    <source>
        <dbReference type="Proteomes" id="UP001295423"/>
    </source>
</evidence>
<comment type="caution">
    <text evidence="1">The sequence shown here is derived from an EMBL/GenBank/DDBJ whole genome shotgun (WGS) entry which is preliminary data.</text>
</comment>
<sequence>MSLTIANPYSATAKNSMAKIHAFEVDVTEDQVEVSPLLTHRQPASVQSAARQTTVSEIPEDTPRYRQISAFLSHQAKTILDEKRKEKSSVNKLQNLSSPSWMRNENPWKEKSCKHNFSPGRELFEKVMDRMNKEIWQYKRRNILSDIQSVILVVVTSMFLYEFAGPTVRWSVFIVRKFSFPAACVYLIVPTFQEQKQPNPGPKEVAFDEMTEYS</sequence>
<evidence type="ECO:0000313" key="1">
    <source>
        <dbReference type="EMBL" id="CAJ1938080.1"/>
    </source>
</evidence>
<dbReference type="EMBL" id="CAKOGP040000668">
    <property type="protein sequence ID" value="CAJ1938080.1"/>
    <property type="molecule type" value="Genomic_DNA"/>
</dbReference>
<protein>
    <submittedName>
        <fullName evidence="1">Uncharacterized protein</fullName>
    </submittedName>
</protein>